<feature type="transmembrane region" description="Helical" evidence="7">
    <location>
        <begin position="139"/>
        <end position="159"/>
    </location>
</feature>
<dbReference type="GO" id="GO:0005886">
    <property type="term" value="C:plasma membrane"/>
    <property type="evidence" value="ECO:0007669"/>
    <property type="project" value="UniProtKB-SubCell"/>
</dbReference>
<evidence type="ECO:0000256" key="2">
    <source>
        <dbReference type="ARBA" id="ARBA00022448"/>
    </source>
</evidence>
<evidence type="ECO:0000256" key="3">
    <source>
        <dbReference type="ARBA" id="ARBA00022475"/>
    </source>
</evidence>
<proteinExistence type="predicted"/>
<feature type="domain" description="Major facilitator superfamily (MFS) profile" evidence="8">
    <location>
        <begin position="15"/>
        <end position="504"/>
    </location>
</feature>
<dbReference type="STRING" id="561176.SAMN04488561_6139"/>
<keyword evidence="6 7" id="KW-0472">Membrane</keyword>
<feature type="transmembrane region" description="Helical" evidence="7">
    <location>
        <begin position="269"/>
        <end position="294"/>
    </location>
</feature>
<feature type="transmembrane region" description="Helical" evidence="7">
    <location>
        <begin position="201"/>
        <end position="221"/>
    </location>
</feature>
<dbReference type="Gene3D" id="1.20.1250.20">
    <property type="entry name" value="MFS general substrate transporter like domains"/>
    <property type="match status" value="1"/>
</dbReference>
<accession>A0A1H5PXM3</accession>
<feature type="transmembrane region" description="Helical" evidence="7">
    <location>
        <begin position="306"/>
        <end position="327"/>
    </location>
</feature>
<sequence>MTEIVERAGRREWVGLVVLTIPALLASMDLSVLFMAAPWLSAELEPSGTQLLWIMDIYGFLMAGLLITMGSLGDRIGRRRLLLAGAVAFGAASLLAAYATSPETLIAARALLGIGGATLAPSTLSLIRGMFHDPNQRRAAIGVWTAAFTGGVAVGPIIGGLLLEHFWWGSVFLINLPVMVLLLIVGPLLLPESRNPDHGGIDVLSAALSLAAVLPVIYGIKEIAADAAVTAPAVATIAAGLLLGVLFVRRQLTLDDPMIDVRLFRTPAFSAAVGTNAAVTFATAGMGAIAVQYVQLVLDIRPFTAALWMLPTVGGTIAGIAVANLVVRRISQGIVVGAGAAVAALGFVLVATTVEVDSHVGVVIACYTVLVAGVGMAASLVIDLIVGSAPPERSGSAAATSETAGELGAATGIAVLGSVAVAVYGDELRGGLPDGVTGPAADAATGSLGAAAAVAEQLPAGAAEPLMAAARLAFTQGFTTTAAVGAVVVGVTALLAVVLLRRVRPGAPAVVEPAG</sequence>
<dbReference type="OrthoDB" id="9781469at2"/>
<keyword evidence="3" id="KW-1003">Cell membrane</keyword>
<dbReference type="RefSeq" id="WP_069114312.1">
    <property type="nucleotide sequence ID" value="NZ_FNUC01000004.1"/>
</dbReference>
<evidence type="ECO:0000256" key="6">
    <source>
        <dbReference type="ARBA" id="ARBA00023136"/>
    </source>
</evidence>
<dbReference type="PANTHER" id="PTHR42718:SF47">
    <property type="entry name" value="METHYL VIOLOGEN RESISTANCE PROTEIN SMVA"/>
    <property type="match status" value="1"/>
</dbReference>
<feature type="transmembrane region" description="Helical" evidence="7">
    <location>
        <begin position="334"/>
        <end position="354"/>
    </location>
</feature>
<evidence type="ECO:0000256" key="5">
    <source>
        <dbReference type="ARBA" id="ARBA00022989"/>
    </source>
</evidence>
<feature type="transmembrane region" description="Helical" evidence="7">
    <location>
        <begin position="165"/>
        <end position="189"/>
    </location>
</feature>
<feature type="transmembrane region" description="Helical" evidence="7">
    <location>
        <begin position="227"/>
        <end position="248"/>
    </location>
</feature>
<evidence type="ECO:0000259" key="8">
    <source>
        <dbReference type="PROSITE" id="PS50850"/>
    </source>
</evidence>
<dbReference type="InterPro" id="IPR036259">
    <property type="entry name" value="MFS_trans_sf"/>
</dbReference>
<evidence type="ECO:0000313" key="10">
    <source>
        <dbReference type="Proteomes" id="UP000181980"/>
    </source>
</evidence>
<dbReference type="AlphaFoldDB" id="A0A1H5PXM3"/>
<feature type="transmembrane region" description="Helical" evidence="7">
    <location>
        <begin position="482"/>
        <end position="500"/>
    </location>
</feature>
<dbReference type="GO" id="GO:0022857">
    <property type="term" value="F:transmembrane transporter activity"/>
    <property type="evidence" value="ECO:0007669"/>
    <property type="project" value="InterPro"/>
</dbReference>
<evidence type="ECO:0000256" key="7">
    <source>
        <dbReference type="SAM" id="Phobius"/>
    </source>
</evidence>
<evidence type="ECO:0000256" key="4">
    <source>
        <dbReference type="ARBA" id="ARBA00022692"/>
    </source>
</evidence>
<dbReference type="PROSITE" id="PS50850">
    <property type="entry name" value="MFS"/>
    <property type="match status" value="1"/>
</dbReference>
<dbReference type="InterPro" id="IPR020846">
    <property type="entry name" value="MFS_dom"/>
</dbReference>
<gene>
    <name evidence="9" type="ORF">SAMN04488561_6139</name>
</gene>
<evidence type="ECO:0000313" key="9">
    <source>
        <dbReference type="EMBL" id="SEF17951.1"/>
    </source>
</evidence>
<feature type="transmembrane region" description="Helical" evidence="7">
    <location>
        <begin position="106"/>
        <end position="127"/>
    </location>
</feature>
<protein>
    <submittedName>
        <fullName evidence="9">MFS transporter, DHA2 family, multidrug resistance protein</fullName>
    </submittedName>
</protein>
<name>A0A1H5PXM3_9ACTN</name>
<feature type="transmembrane region" description="Helical" evidence="7">
    <location>
        <begin position="81"/>
        <end position="100"/>
    </location>
</feature>
<dbReference type="SUPFAM" id="SSF103473">
    <property type="entry name" value="MFS general substrate transporter"/>
    <property type="match status" value="1"/>
</dbReference>
<dbReference type="Pfam" id="PF07690">
    <property type="entry name" value="MFS_1"/>
    <property type="match status" value="1"/>
</dbReference>
<dbReference type="Proteomes" id="UP000181980">
    <property type="component" value="Unassembled WGS sequence"/>
</dbReference>
<dbReference type="InterPro" id="IPR011701">
    <property type="entry name" value="MFS"/>
</dbReference>
<dbReference type="PANTHER" id="PTHR42718">
    <property type="entry name" value="MAJOR FACILITATOR SUPERFAMILY MULTIDRUG TRANSPORTER MFSC"/>
    <property type="match status" value="1"/>
</dbReference>
<dbReference type="PRINTS" id="PR01036">
    <property type="entry name" value="TCRTETB"/>
</dbReference>
<dbReference type="CDD" id="cd17321">
    <property type="entry name" value="MFS_MMR_MDR_like"/>
    <property type="match status" value="1"/>
</dbReference>
<feature type="transmembrane region" description="Helical" evidence="7">
    <location>
        <begin position="407"/>
        <end position="425"/>
    </location>
</feature>
<keyword evidence="2" id="KW-0813">Transport</keyword>
<feature type="transmembrane region" description="Helical" evidence="7">
    <location>
        <begin position="360"/>
        <end position="386"/>
    </location>
</feature>
<keyword evidence="5 7" id="KW-1133">Transmembrane helix</keyword>
<comment type="subcellular location">
    <subcellularLocation>
        <location evidence="1">Cell membrane</location>
        <topology evidence="1">Multi-pass membrane protein</topology>
    </subcellularLocation>
</comment>
<dbReference type="EMBL" id="FNUC01000004">
    <property type="protein sequence ID" value="SEF17951.1"/>
    <property type="molecule type" value="Genomic_DNA"/>
</dbReference>
<evidence type="ECO:0000256" key="1">
    <source>
        <dbReference type="ARBA" id="ARBA00004651"/>
    </source>
</evidence>
<keyword evidence="4 7" id="KW-0812">Transmembrane</keyword>
<organism evidence="9 10">
    <name type="scientific">Jiangella alba</name>
    <dbReference type="NCBI Taxonomy" id="561176"/>
    <lineage>
        <taxon>Bacteria</taxon>
        <taxon>Bacillati</taxon>
        <taxon>Actinomycetota</taxon>
        <taxon>Actinomycetes</taxon>
        <taxon>Jiangellales</taxon>
        <taxon>Jiangellaceae</taxon>
        <taxon>Jiangella</taxon>
    </lineage>
</organism>
<keyword evidence="10" id="KW-1185">Reference proteome</keyword>
<reference evidence="10" key="1">
    <citation type="submission" date="2016-10" db="EMBL/GenBank/DDBJ databases">
        <authorList>
            <person name="Varghese N."/>
            <person name="Submissions S."/>
        </authorList>
    </citation>
    <scope>NUCLEOTIDE SEQUENCE [LARGE SCALE GENOMIC DNA]</scope>
    <source>
        <strain evidence="10">DSM 45237</strain>
    </source>
</reference>
<feature type="transmembrane region" description="Helical" evidence="7">
    <location>
        <begin position="51"/>
        <end position="69"/>
    </location>
</feature>
<feature type="transmembrane region" description="Helical" evidence="7">
    <location>
        <begin position="12"/>
        <end position="39"/>
    </location>
</feature>